<gene>
    <name evidence="4" type="ORF">M378DRAFT_160157</name>
</gene>
<keyword evidence="2" id="KW-0472">Membrane</keyword>
<keyword evidence="5" id="KW-1185">Reference proteome</keyword>
<dbReference type="EMBL" id="KN818233">
    <property type="protein sequence ID" value="KIL67157.1"/>
    <property type="molecule type" value="Genomic_DNA"/>
</dbReference>
<dbReference type="OrthoDB" id="3061387at2759"/>
<evidence type="ECO:0000313" key="4">
    <source>
        <dbReference type="EMBL" id="KIL67157.1"/>
    </source>
</evidence>
<name>A0A0C2WZA3_AMAMK</name>
<dbReference type="Proteomes" id="UP000054549">
    <property type="component" value="Unassembled WGS sequence"/>
</dbReference>
<dbReference type="AlphaFoldDB" id="A0A0C2WZA3"/>
<keyword evidence="2" id="KW-1133">Transmembrane helix</keyword>
<evidence type="ECO:0000256" key="3">
    <source>
        <dbReference type="SAM" id="SignalP"/>
    </source>
</evidence>
<feature type="region of interest" description="Disordered" evidence="1">
    <location>
        <begin position="213"/>
        <end position="259"/>
    </location>
</feature>
<dbReference type="HOGENOM" id="CLU_033259_3_0_1"/>
<proteinExistence type="predicted"/>
<feature type="chain" id="PRO_5002158325" evidence="3">
    <location>
        <begin position="22"/>
        <end position="337"/>
    </location>
</feature>
<sequence>MSITLEFTGVAVWVFFILANASEHGSSVVTNTQCNFTLDGQHAGSFTDMSTSKIQYNVTSFSRSGLANVTHQLIISTNDYPFNAFVSFDYAIYTADVDDPSSIKTTSFGSSVPPKLPQWVLLAARSSSSSSGNVGVVVGSVLGGLALVIILVSLVLIRRISQRKGTKYRSVQNATERPSQDPRRGYVTATHISSEQLGAAGSMPRFGALHIETGSHSQSRSLSSTDNLDLPSSGGSLTPMRRHQEPSAHLPGTSNQEKLRIMRQREINDRLQLAQREMSSLASRQISPSEGSSSAGQEMASLREQVQELRDQIGDLQTQRSSDWAMGLTDEQPPAYT</sequence>
<evidence type="ECO:0000256" key="1">
    <source>
        <dbReference type="SAM" id="MobiDB-lite"/>
    </source>
</evidence>
<evidence type="ECO:0000313" key="5">
    <source>
        <dbReference type="Proteomes" id="UP000054549"/>
    </source>
</evidence>
<dbReference type="InParanoid" id="A0A0C2WZA3"/>
<keyword evidence="2" id="KW-0812">Transmembrane</keyword>
<feature type="compositionally biased region" description="Polar residues" evidence="1">
    <location>
        <begin position="277"/>
        <end position="296"/>
    </location>
</feature>
<reference evidence="4 5" key="1">
    <citation type="submission" date="2014-04" db="EMBL/GenBank/DDBJ databases">
        <title>Evolutionary Origins and Diversification of the Mycorrhizal Mutualists.</title>
        <authorList>
            <consortium name="DOE Joint Genome Institute"/>
            <consortium name="Mycorrhizal Genomics Consortium"/>
            <person name="Kohler A."/>
            <person name="Kuo A."/>
            <person name="Nagy L.G."/>
            <person name="Floudas D."/>
            <person name="Copeland A."/>
            <person name="Barry K.W."/>
            <person name="Cichocki N."/>
            <person name="Veneault-Fourrey C."/>
            <person name="LaButti K."/>
            <person name="Lindquist E.A."/>
            <person name="Lipzen A."/>
            <person name="Lundell T."/>
            <person name="Morin E."/>
            <person name="Murat C."/>
            <person name="Riley R."/>
            <person name="Ohm R."/>
            <person name="Sun H."/>
            <person name="Tunlid A."/>
            <person name="Henrissat B."/>
            <person name="Grigoriev I.V."/>
            <person name="Hibbett D.S."/>
            <person name="Martin F."/>
        </authorList>
    </citation>
    <scope>NUCLEOTIDE SEQUENCE [LARGE SCALE GENOMIC DNA]</scope>
    <source>
        <strain evidence="4 5">Koide BX008</strain>
    </source>
</reference>
<feature type="compositionally biased region" description="Polar residues" evidence="1">
    <location>
        <begin position="214"/>
        <end position="227"/>
    </location>
</feature>
<accession>A0A0C2WZA3</accession>
<evidence type="ECO:0000256" key="2">
    <source>
        <dbReference type="SAM" id="Phobius"/>
    </source>
</evidence>
<feature type="signal peptide" evidence="3">
    <location>
        <begin position="1"/>
        <end position="21"/>
    </location>
</feature>
<feature type="region of interest" description="Disordered" evidence="1">
    <location>
        <begin position="275"/>
        <end position="337"/>
    </location>
</feature>
<feature type="transmembrane region" description="Helical" evidence="2">
    <location>
        <begin position="134"/>
        <end position="157"/>
    </location>
</feature>
<organism evidence="4 5">
    <name type="scientific">Amanita muscaria (strain Koide BX008)</name>
    <dbReference type="NCBI Taxonomy" id="946122"/>
    <lineage>
        <taxon>Eukaryota</taxon>
        <taxon>Fungi</taxon>
        <taxon>Dikarya</taxon>
        <taxon>Basidiomycota</taxon>
        <taxon>Agaricomycotina</taxon>
        <taxon>Agaricomycetes</taxon>
        <taxon>Agaricomycetidae</taxon>
        <taxon>Agaricales</taxon>
        <taxon>Pluteineae</taxon>
        <taxon>Amanitaceae</taxon>
        <taxon>Amanita</taxon>
    </lineage>
</organism>
<protein>
    <submittedName>
        <fullName evidence="4">Uncharacterized protein</fullName>
    </submittedName>
</protein>
<dbReference type="STRING" id="946122.A0A0C2WZA3"/>
<keyword evidence="3" id="KW-0732">Signal</keyword>